<keyword evidence="2" id="KW-1185">Reference proteome</keyword>
<gene>
    <name evidence="1" type="ORF">SLUN_07225</name>
</gene>
<dbReference type="OrthoDB" id="3378006at2"/>
<dbReference type="Proteomes" id="UP000244201">
    <property type="component" value="Chromosome"/>
</dbReference>
<organism evidence="1 2">
    <name type="scientific">Streptomyces lunaelactis</name>
    <dbReference type="NCBI Taxonomy" id="1535768"/>
    <lineage>
        <taxon>Bacteria</taxon>
        <taxon>Bacillati</taxon>
        <taxon>Actinomycetota</taxon>
        <taxon>Actinomycetes</taxon>
        <taxon>Kitasatosporales</taxon>
        <taxon>Streptomycetaceae</taxon>
        <taxon>Streptomyces</taxon>
    </lineage>
</organism>
<proteinExistence type="predicted"/>
<evidence type="ECO:0000313" key="1">
    <source>
        <dbReference type="EMBL" id="AVZ72021.1"/>
    </source>
</evidence>
<dbReference type="RefSeq" id="WP_108147704.1">
    <property type="nucleotide sequence ID" value="NZ_CP026304.1"/>
</dbReference>
<protein>
    <submittedName>
        <fullName evidence="1">Uncharacterized protein</fullName>
    </submittedName>
</protein>
<dbReference type="KEGG" id="slk:SLUN_07225"/>
<dbReference type="AlphaFoldDB" id="A0A2R4SYV2"/>
<name>A0A2R4SYV2_9ACTN</name>
<dbReference type="InterPro" id="IPR045682">
    <property type="entry name" value="DUF6193"/>
</dbReference>
<evidence type="ECO:0000313" key="2">
    <source>
        <dbReference type="Proteomes" id="UP000244201"/>
    </source>
</evidence>
<dbReference type="GeneID" id="55655052"/>
<sequence length="255" mass="27219">MVTPPDPAVLYPDIATQGSLGVALQAVAEEGGFSVPVTASASDPLRYAAVESTLPHRRALLVSSSAIERRWRIRGEESFQGMPLIVGDTDDLAQVARAAQAWLDGVPLSDIRQVAPFVHLTGRFEVPDHDPVRLTESEWQGMRTEASAREQPGYHALVEAAYAEPALRGLYPFTSHWALRFSTTTGPWMSTVGPCLLADDVDRYTVSAGFTGSGLIAQATTAQEAVAAAVRHLPSGLGPVTSGADLAENRRELSS</sequence>
<reference evidence="1 2" key="1">
    <citation type="submission" date="2018-01" db="EMBL/GenBank/DDBJ databases">
        <title>Complete genome sequence of Streptomyces lunaelactis MM109T, a Ferroverdin A producer isolated from cave moonmilk deposits.</title>
        <authorList>
            <person name="Naome A."/>
            <person name="Martinet L."/>
            <person name="Maciejewska M."/>
            <person name="Anderssen S."/>
            <person name="Adam D."/>
            <person name="Tenconi E."/>
            <person name="Deflandre B."/>
            <person name="Arguelles-Arias A."/>
            <person name="Calusinska M."/>
            <person name="Copieters W."/>
            <person name="Karim L."/>
            <person name="Hanikenne M."/>
            <person name="Baurain D."/>
            <person name="van Wezel G."/>
            <person name="Smargiasso N."/>
            <person name="de Pauw E."/>
            <person name="Delfosse P."/>
            <person name="Rigali S."/>
        </authorList>
    </citation>
    <scope>NUCLEOTIDE SEQUENCE [LARGE SCALE GENOMIC DNA]</scope>
    <source>
        <strain evidence="1 2">MM109</strain>
    </source>
</reference>
<dbReference type="EMBL" id="CP026304">
    <property type="protein sequence ID" value="AVZ72021.1"/>
    <property type="molecule type" value="Genomic_DNA"/>
</dbReference>
<dbReference type="Pfam" id="PF19692">
    <property type="entry name" value="DUF6193"/>
    <property type="match status" value="1"/>
</dbReference>
<accession>A0A2R4SYV2</accession>